<proteinExistence type="predicted"/>
<accession>A0A0C1N4Z1</accession>
<name>A0A0C1N4Z1_9CYAN</name>
<dbReference type="GO" id="GO:0005737">
    <property type="term" value="C:cytoplasm"/>
    <property type="evidence" value="ECO:0007669"/>
    <property type="project" value="TreeGrafter"/>
</dbReference>
<dbReference type="PANTHER" id="PTHR43544:SF12">
    <property type="entry name" value="NAD(P)-BINDING ROSSMANN-FOLD SUPERFAMILY PROTEIN"/>
    <property type="match status" value="1"/>
</dbReference>
<comment type="caution">
    <text evidence="2">The sequence shown here is derived from an EMBL/GenBank/DDBJ whole genome shotgun (WGS) entry which is preliminary data.</text>
</comment>
<dbReference type="InterPro" id="IPR036291">
    <property type="entry name" value="NAD(P)-bd_dom_sf"/>
</dbReference>
<dbReference type="EMBL" id="JHEG04000001">
    <property type="protein sequence ID" value="KAF3884533.1"/>
    <property type="molecule type" value="Genomic_DNA"/>
</dbReference>
<keyword evidence="3" id="KW-1185">Reference proteome</keyword>
<dbReference type="STRING" id="1479485.DA73_0225665"/>
<gene>
    <name evidence="2" type="ORF">DA73_0225665</name>
    <name evidence="1" type="ORF">DA73_0400002890</name>
</gene>
<dbReference type="RefSeq" id="WP_038076320.1">
    <property type="nucleotide sequence ID" value="NZ_JHEG04000001.1"/>
</dbReference>
<protein>
    <submittedName>
        <fullName evidence="2">Cell-cell signaling protein</fullName>
    </submittedName>
    <submittedName>
        <fullName evidence="1">SDR family NAD(P)-dependent oxidoreductase</fullName>
    </submittedName>
</protein>
<dbReference type="InterPro" id="IPR002347">
    <property type="entry name" value="SDR_fam"/>
</dbReference>
<reference evidence="1" key="2">
    <citation type="submission" date="2019-11" db="EMBL/GenBank/DDBJ databases">
        <title>Improved Assembly of Tolypothrix boutellei genome.</title>
        <authorList>
            <person name="Sarangi A.N."/>
            <person name="Mukherjee M."/>
            <person name="Ghosh S."/>
            <person name="Singh D."/>
            <person name="Das A."/>
            <person name="Kant S."/>
            <person name="Prusty A."/>
            <person name="Tripathy S."/>
        </authorList>
    </citation>
    <scope>NUCLEOTIDE SEQUENCE</scope>
    <source>
        <strain evidence="1">VB521301</strain>
    </source>
</reference>
<evidence type="ECO:0000313" key="1">
    <source>
        <dbReference type="EMBL" id="KAF3884533.1"/>
    </source>
</evidence>
<dbReference type="SUPFAM" id="SSF51735">
    <property type="entry name" value="NAD(P)-binding Rossmann-fold domains"/>
    <property type="match status" value="1"/>
</dbReference>
<sequence length="256" mass="28760">MSFLQEIKNLNVLIVGASQGIGLGFVKTLLQDDKIVKIYATYRQPDSASELLTLADRYRERLTCLSMDITDESQIAQVVQKISTEVKQLHLVINCVGILHESSLEPEKSLRQINSENLMRYFQVNSIGSVLLAKHLLPLLRHKEHSVFACISAKLGSIGDNQLGGWYGYRASKAALNMFLRTVAIEYKRTSPNTIVVSLHPGTTDTRLSKPFQANVPPEKLFSIERTVIQLLSVIEQLQENDSGKFFSWDGSQLPW</sequence>
<dbReference type="Pfam" id="PF00106">
    <property type="entry name" value="adh_short"/>
    <property type="match status" value="1"/>
</dbReference>
<reference evidence="2" key="1">
    <citation type="journal article" date="2015" name="Genome Announc.">
        <title>Draft Genome Sequence of Tolypothrix boutellei Strain VB521301.</title>
        <authorList>
            <person name="Chandrababunaidu M.M."/>
            <person name="Singh D."/>
            <person name="Sen D."/>
            <person name="Bhan S."/>
            <person name="Das S."/>
            <person name="Gupta A."/>
            <person name="Adhikary S.P."/>
            <person name="Tripathy S."/>
        </authorList>
    </citation>
    <scope>NUCLEOTIDE SEQUENCE</scope>
    <source>
        <strain evidence="2">VB521301</strain>
    </source>
</reference>
<dbReference type="PRINTS" id="PR00081">
    <property type="entry name" value="GDHRDH"/>
</dbReference>
<dbReference type="GO" id="GO:0016491">
    <property type="term" value="F:oxidoreductase activity"/>
    <property type="evidence" value="ECO:0007669"/>
    <property type="project" value="TreeGrafter"/>
</dbReference>
<organism evidence="2">
    <name type="scientific">Tolypothrix bouteillei VB521301</name>
    <dbReference type="NCBI Taxonomy" id="1479485"/>
    <lineage>
        <taxon>Bacteria</taxon>
        <taxon>Bacillati</taxon>
        <taxon>Cyanobacteriota</taxon>
        <taxon>Cyanophyceae</taxon>
        <taxon>Nostocales</taxon>
        <taxon>Tolypothrichaceae</taxon>
        <taxon>Tolypothrix</taxon>
    </lineage>
</organism>
<evidence type="ECO:0000313" key="2">
    <source>
        <dbReference type="EMBL" id="KIE09712.1"/>
    </source>
</evidence>
<dbReference type="OrthoDB" id="9785826at2"/>
<dbReference type="EMBL" id="JHEG02000054">
    <property type="protein sequence ID" value="KIE09712.1"/>
    <property type="molecule type" value="Genomic_DNA"/>
</dbReference>
<dbReference type="AlphaFoldDB" id="A0A0C1N4Z1"/>
<dbReference type="PANTHER" id="PTHR43544">
    <property type="entry name" value="SHORT-CHAIN DEHYDROGENASE/REDUCTASE"/>
    <property type="match status" value="1"/>
</dbReference>
<dbReference type="Gene3D" id="3.40.50.720">
    <property type="entry name" value="NAD(P)-binding Rossmann-like Domain"/>
    <property type="match status" value="1"/>
</dbReference>
<dbReference type="CDD" id="cd05325">
    <property type="entry name" value="carb_red_sniffer_like_SDR_c"/>
    <property type="match status" value="1"/>
</dbReference>
<dbReference type="Proteomes" id="UP000029738">
    <property type="component" value="Unassembled WGS sequence"/>
</dbReference>
<evidence type="ECO:0000313" key="3">
    <source>
        <dbReference type="Proteomes" id="UP000029738"/>
    </source>
</evidence>
<dbReference type="InterPro" id="IPR051468">
    <property type="entry name" value="Fungal_SecMetab_SDRs"/>
</dbReference>